<dbReference type="SUPFAM" id="SSF46785">
    <property type="entry name" value="Winged helix' DNA-binding domain"/>
    <property type="match status" value="1"/>
</dbReference>
<sequence>MDNRKEKLLTMVIESYIKNAEPIGSKFLVSFGDLDFSEATVRNELRALEEEGFLTHPHTSAGRIPTEKGYRYYVDQLNLEKSHISKNDYKTLTDSLSEDIDYELSIKNLAKAAVELSNETVIIAFSAEKVYYTGLSNLFHKSEFGDLAVVANISHVFDNCEDYVEDLFAKVEDSPRYFIGSENPFDEMLSVVSARFGKEGMIALLGPKRMDYKYNFGLIKKLLEIM</sequence>
<reference evidence="7 8" key="1">
    <citation type="journal article" date="2016" name="Nat. Commun.">
        <title>Thousands of microbial genomes shed light on interconnected biogeochemical processes in an aquifer system.</title>
        <authorList>
            <person name="Anantharaman K."/>
            <person name="Brown C.T."/>
            <person name="Hug L.A."/>
            <person name="Sharon I."/>
            <person name="Castelle C.J."/>
            <person name="Probst A.J."/>
            <person name="Thomas B.C."/>
            <person name="Singh A."/>
            <person name="Wilkins M.J."/>
            <person name="Karaoz U."/>
            <person name="Brodie E.L."/>
            <person name="Williams K.H."/>
            <person name="Hubbard S.S."/>
            <person name="Banfield J.F."/>
        </authorList>
    </citation>
    <scope>NUCLEOTIDE SEQUENCE [LARGE SCALE GENOMIC DNA]</scope>
</reference>
<dbReference type="Pfam" id="PF08461">
    <property type="entry name" value="WHD_RNase_R"/>
    <property type="match status" value="1"/>
</dbReference>
<dbReference type="AlphaFoldDB" id="A0A1F6PAK0"/>
<dbReference type="Gene3D" id="3.30.450.40">
    <property type="match status" value="1"/>
</dbReference>
<evidence type="ECO:0000256" key="1">
    <source>
        <dbReference type="ARBA" id="ARBA00022491"/>
    </source>
</evidence>
<dbReference type="STRING" id="1798705.A2563_01105"/>
<evidence type="ECO:0000259" key="6">
    <source>
        <dbReference type="Pfam" id="PF08461"/>
    </source>
</evidence>
<dbReference type="GO" id="GO:0045892">
    <property type="term" value="P:negative regulation of DNA-templated transcription"/>
    <property type="evidence" value="ECO:0007669"/>
    <property type="project" value="TreeGrafter"/>
</dbReference>
<dbReference type="InterPro" id="IPR021153">
    <property type="entry name" value="HrcA_C"/>
</dbReference>
<evidence type="ECO:0000313" key="8">
    <source>
        <dbReference type="Proteomes" id="UP000176634"/>
    </source>
</evidence>
<evidence type="ECO:0000313" key="7">
    <source>
        <dbReference type="EMBL" id="OGH93186.1"/>
    </source>
</evidence>
<dbReference type="PANTHER" id="PTHR34824">
    <property type="entry name" value="HEAT-INDUCIBLE TRANSCRIPTION REPRESSOR HRCA"/>
    <property type="match status" value="1"/>
</dbReference>
<organism evidence="7 8">
    <name type="scientific">Candidatus Magasanikbacteria bacterium RIFOXYD1_FULL_40_23</name>
    <dbReference type="NCBI Taxonomy" id="1798705"/>
    <lineage>
        <taxon>Bacteria</taxon>
        <taxon>Candidatus Magasanikiibacteriota</taxon>
    </lineage>
</organism>
<accession>A0A1F6PAK0</accession>
<protein>
    <recommendedName>
        <fullName evidence="9">Heat-inducible transcription repressor HrcA C-terminal domain-containing protein</fullName>
    </recommendedName>
</protein>
<feature type="domain" description="Heat-inducible transcription repressor HrcA C-terminal" evidence="5">
    <location>
        <begin position="83"/>
        <end position="213"/>
    </location>
</feature>
<evidence type="ECO:0000259" key="5">
    <source>
        <dbReference type="Pfam" id="PF01628"/>
    </source>
</evidence>
<keyword evidence="1" id="KW-0678">Repressor</keyword>
<evidence type="ECO:0000256" key="3">
    <source>
        <dbReference type="ARBA" id="ARBA00023016"/>
    </source>
</evidence>
<dbReference type="InterPro" id="IPR013668">
    <property type="entry name" value="RNase_R_HTH_12"/>
</dbReference>
<dbReference type="InterPro" id="IPR036390">
    <property type="entry name" value="WH_DNA-bd_sf"/>
</dbReference>
<dbReference type="Gene3D" id="1.10.10.10">
    <property type="entry name" value="Winged helix-like DNA-binding domain superfamily/Winged helix DNA-binding domain"/>
    <property type="match status" value="1"/>
</dbReference>
<dbReference type="InterPro" id="IPR036388">
    <property type="entry name" value="WH-like_DNA-bd_sf"/>
</dbReference>
<dbReference type="GO" id="GO:0003677">
    <property type="term" value="F:DNA binding"/>
    <property type="evidence" value="ECO:0007669"/>
    <property type="project" value="InterPro"/>
</dbReference>
<keyword evidence="2" id="KW-0805">Transcription regulation</keyword>
<keyword evidence="3" id="KW-0346">Stress response</keyword>
<evidence type="ECO:0000256" key="2">
    <source>
        <dbReference type="ARBA" id="ARBA00023015"/>
    </source>
</evidence>
<dbReference type="EMBL" id="MFRA01000001">
    <property type="protein sequence ID" value="OGH93186.1"/>
    <property type="molecule type" value="Genomic_DNA"/>
</dbReference>
<dbReference type="PANTHER" id="PTHR34824:SF1">
    <property type="entry name" value="HEAT-INDUCIBLE TRANSCRIPTION REPRESSOR HRCA"/>
    <property type="match status" value="1"/>
</dbReference>
<dbReference type="SUPFAM" id="SSF55781">
    <property type="entry name" value="GAF domain-like"/>
    <property type="match status" value="1"/>
</dbReference>
<name>A0A1F6PAK0_9BACT</name>
<dbReference type="Pfam" id="PF01628">
    <property type="entry name" value="HrcA"/>
    <property type="match status" value="1"/>
</dbReference>
<dbReference type="InterPro" id="IPR002571">
    <property type="entry name" value="HrcA"/>
</dbReference>
<dbReference type="Proteomes" id="UP000176634">
    <property type="component" value="Unassembled WGS sequence"/>
</dbReference>
<evidence type="ECO:0000256" key="4">
    <source>
        <dbReference type="ARBA" id="ARBA00023163"/>
    </source>
</evidence>
<comment type="caution">
    <text evidence="7">The sequence shown here is derived from an EMBL/GenBank/DDBJ whole genome shotgun (WGS) entry which is preliminary data.</text>
</comment>
<proteinExistence type="predicted"/>
<gene>
    <name evidence="7" type="ORF">A2563_01105</name>
</gene>
<keyword evidence="4" id="KW-0804">Transcription</keyword>
<dbReference type="InterPro" id="IPR029016">
    <property type="entry name" value="GAF-like_dom_sf"/>
</dbReference>
<evidence type="ECO:0008006" key="9">
    <source>
        <dbReference type="Google" id="ProtNLM"/>
    </source>
</evidence>
<feature type="domain" description="Ribonuclease R winged-helix" evidence="6">
    <location>
        <begin position="33"/>
        <end position="70"/>
    </location>
</feature>